<evidence type="ECO:0000313" key="2">
    <source>
        <dbReference type="EMBL" id="OLU38967.1"/>
    </source>
</evidence>
<dbReference type="EMBL" id="MPJW01000144">
    <property type="protein sequence ID" value="OLU38967.1"/>
    <property type="molecule type" value="Genomic_DNA"/>
</dbReference>
<dbReference type="Proteomes" id="UP000186341">
    <property type="component" value="Unassembled WGS sequence"/>
</dbReference>
<protein>
    <recommendedName>
        <fullName evidence="1">HD domain-containing protein</fullName>
    </recommendedName>
</protein>
<dbReference type="InterPro" id="IPR006674">
    <property type="entry name" value="HD_domain"/>
</dbReference>
<evidence type="ECO:0000259" key="1">
    <source>
        <dbReference type="PROSITE" id="PS51831"/>
    </source>
</evidence>
<dbReference type="SMART" id="SM00471">
    <property type="entry name" value="HDc"/>
    <property type="match status" value="1"/>
</dbReference>
<evidence type="ECO:0000313" key="3">
    <source>
        <dbReference type="Proteomes" id="UP000186341"/>
    </source>
</evidence>
<name>A0A1U7NFF1_9FIRM</name>
<accession>A0A1U7NFF1</accession>
<dbReference type="PANTHER" id="PTHR11373">
    <property type="entry name" value="DEOXYNUCLEOSIDE TRIPHOSPHATE TRIPHOSPHOHYDROLASE"/>
    <property type="match status" value="1"/>
</dbReference>
<dbReference type="Pfam" id="PF01966">
    <property type="entry name" value="HD"/>
    <property type="match status" value="1"/>
</dbReference>
<dbReference type="InterPro" id="IPR003607">
    <property type="entry name" value="HD/PDEase_dom"/>
</dbReference>
<dbReference type="PROSITE" id="PS51831">
    <property type="entry name" value="HD"/>
    <property type="match status" value="1"/>
</dbReference>
<proteinExistence type="predicted"/>
<dbReference type="CDD" id="cd00077">
    <property type="entry name" value="HDc"/>
    <property type="match status" value="1"/>
</dbReference>
<keyword evidence="3" id="KW-1185">Reference proteome</keyword>
<dbReference type="GO" id="GO:0008832">
    <property type="term" value="F:dGTPase activity"/>
    <property type="evidence" value="ECO:0007669"/>
    <property type="project" value="TreeGrafter"/>
</dbReference>
<reference evidence="2 3" key="1">
    <citation type="submission" date="2016-11" db="EMBL/GenBank/DDBJ databases">
        <title>Description of two novel members of the family Erysipelotrichaceae: Ileibacterium lipovorans gen. nov., sp. nov. and Dubosiella newyorkensis, gen. nov., sp. nov.</title>
        <authorList>
            <person name="Cox L.M."/>
            <person name="Sohn J."/>
            <person name="Tyrrell K.L."/>
            <person name="Citron D.M."/>
            <person name="Lawson P.A."/>
            <person name="Patel N.B."/>
            <person name="Iizumi T."/>
            <person name="Perez-Perez G.I."/>
            <person name="Goldstein E.J."/>
            <person name="Blaser M.J."/>
        </authorList>
    </citation>
    <scope>NUCLEOTIDE SEQUENCE [LARGE SCALE GENOMIC DNA]</scope>
    <source>
        <strain evidence="2 3">NYU-BL-A3</strain>
    </source>
</reference>
<dbReference type="SUPFAM" id="SSF109604">
    <property type="entry name" value="HD-domain/PDEase-like"/>
    <property type="match status" value="1"/>
</dbReference>
<dbReference type="Pfam" id="PF19276">
    <property type="entry name" value="HD_assoc_2"/>
    <property type="match status" value="1"/>
</dbReference>
<organism evidence="2 3">
    <name type="scientific">Ileibacterium valens</name>
    <dbReference type="NCBI Taxonomy" id="1862668"/>
    <lineage>
        <taxon>Bacteria</taxon>
        <taxon>Bacillati</taxon>
        <taxon>Bacillota</taxon>
        <taxon>Erysipelotrichia</taxon>
        <taxon>Erysipelotrichales</taxon>
        <taxon>Erysipelotrichaceae</taxon>
        <taxon>Ileibacterium</taxon>
    </lineage>
</organism>
<comment type="caution">
    <text evidence="2">The sequence shown here is derived from an EMBL/GenBank/DDBJ whole genome shotgun (WGS) entry which is preliminary data.</text>
</comment>
<dbReference type="OrthoDB" id="9803619at2"/>
<dbReference type="PANTHER" id="PTHR11373:SF4">
    <property type="entry name" value="DEOXYNUCLEOSIDE TRIPHOSPHATE TRIPHOSPHOHYDROLASE SAMHD1"/>
    <property type="match status" value="1"/>
</dbReference>
<dbReference type="AlphaFoldDB" id="A0A1U7NFF1"/>
<dbReference type="Gene3D" id="1.10.3210.10">
    <property type="entry name" value="Hypothetical protein af1432"/>
    <property type="match status" value="1"/>
</dbReference>
<dbReference type="InterPro" id="IPR050135">
    <property type="entry name" value="dGTPase-like"/>
</dbReference>
<sequence>MNPTNPLDNLKAPGSLLEQKTSETKVFRDPIHGYIRVEYQIVWDLINSREFQRLRRIHQLGGVSLVYHNAEHTRFSHSLGVYELCRRMITEVDSIRSILNQQEQITVLIAALLHDIGHGPYSHFFESISKISHEDLGTMIIESDQTEINQILEKAQNGLSKRVTSILKKESEPHLMSSMISSQIDADRMDFLLRDAFETGTTYGNFDLERILRTLRADQDSLFIKKSGIHSVEDYIMARYQMYFQVYQHPDSYGYELLIERFFKRLEQIENENQMMNKDLDPDKQMIDMASDLKNPLRMLHKGQIHLLDETLLNMVIRKALDFHDEILKDLAERIINRKLFKWMDQPGDQDLKIIRAELKKHNLPESIYLQEIELSTGEYLPYHEKSEPILVLDMDGSRKYLSECSAIAKALLSVQKPDSHRIYFPELILDTLIKDQTDNKNSYD</sequence>
<dbReference type="GO" id="GO:0006203">
    <property type="term" value="P:dGTP catabolic process"/>
    <property type="evidence" value="ECO:0007669"/>
    <property type="project" value="TreeGrafter"/>
</dbReference>
<feature type="domain" description="HD" evidence="1">
    <location>
        <begin position="74"/>
        <end position="192"/>
    </location>
</feature>
<dbReference type="InterPro" id="IPR045509">
    <property type="entry name" value="HD_assoc_2"/>
</dbReference>
<gene>
    <name evidence="2" type="ORF">BO222_07465</name>
</gene>